<evidence type="ECO:0000313" key="3">
    <source>
        <dbReference type="Proteomes" id="UP000000365"/>
    </source>
</evidence>
<dbReference type="PANTHER" id="PTHR15239:SF6">
    <property type="entry name" value="RIBOSOME QUALITY CONTROL COMPLEX SUBUNIT NEMF"/>
    <property type="match status" value="1"/>
</dbReference>
<evidence type="ECO:0000259" key="1">
    <source>
        <dbReference type="Pfam" id="PF05670"/>
    </source>
</evidence>
<protein>
    <recommendedName>
        <fullName evidence="1">NFACT RNA-binding domain-containing protein</fullName>
    </recommendedName>
</protein>
<dbReference type="Pfam" id="PF05670">
    <property type="entry name" value="NFACT-R_1"/>
    <property type="match status" value="1"/>
</dbReference>
<dbReference type="GeneID" id="4796139"/>
<keyword evidence="3" id="KW-1185">Reference proteome</keyword>
<dbReference type="EMBL" id="CP000559">
    <property type="protein sequence ID" value="ABN06714.1"/>
    <property type="molecule type" value="Genomic_DNA"/>
</dbReference>
<dbReference type="GO" id="GO:0000049">
    <property type="term" value="F:tRNA binding"/>
    <property type="evidence" value="ECO:0007669"/>
    <property type="project" value="TreeGrafter"/>
</dbReference>
<dbReference type="RefSeq" id="WP_011832915.1">
    <property type="nucleotide sequence ID" value="NC_008942.1"/>
</dbReference>
<reference evidence="2 3" key="1">
    <citation type="journal article" date="2009" name="Stand. Genomic Sci.">
        <title>Complete genome sequence of Methanocorpusculum labreanum type strain Z.</title>
        <authorList>
            <person name="Anderson I.J."/>
            <person name="Sieprawska-Lupa M."/>
            <person name="Goltsman E."/>
            <person name="Lapidus A."/>
            <person name="Copeland A."/>
            <person name="Glavina Del Rio T."/>
            <person name="Tice H."/>
            <person name="Dalin E."/>
            <person name="Barry K."/>
            <person name="Pitluck S."/>
            <person name="Hauser L."/>
            <person name="Land M."/>
            <person name="Lucas S."/>
            <person name="Richardson P."/>
            <person name="Whitman W.B."/>
            <person name="Kyrpides N.C."/>
        </authorList>
    </citation>
    <scope>NUCLEOTIDE SEQUENCE [LARGE SCALE GENOMIC DNA]</scope>
    <source>
        <strain evidence="3">ATCC 43576 / DSM 4855 / Z</strain>
    </source>
</reference>
<evidence type="ECO:0000313" key="2">
    <source>
        <dbReference type="EMBL" id="ABN06714.1"/>
    </source>
</evidence>
<dbReference type="NCBIfam" id="NF041120">
    <property type="entry name" value="RqcH_arch"/>
    <property type="match status" value="1"/>
</dbReference>
<dbReference type="KEGG" id="mla:Mlab_0540"/>
<dbReference type="GO" id="GO:0043023">
    <property type="term" value="F:ribosomal large subunit binding"/>
    <property type="evidence" value="ECO:0007669"/>
    <property type="project" value="TreeGrafter"/>
</dbReference>
<accession>A2SQV8</accession>
<dbReference type="PANTHER" id="PTHR15239">
    <property type="entry name" value="NUCLEAR EXPORT MEDIATOR FACTOR NEMF"/>
    <property type="match status" value="1"/>
</dbReference>
<dbReference type="Proteomes" id="UP000000365">
    <property type="component" value="Chromosome"/>
</dbReference>
<dbReference type="AlphaFoldDB" id="A2SQV8"/>
<dbReference type="STRING" id="410358.Mlab_0540"/>
<dbReference type="HOGENOM" id="CLU_003612_2_1_2"/>
<dbReference type="InterPro" id="IPR051608">
    <property type="entry name" value="RQC_Subunit_NEMF"/>
</dbReference>
<dbReference type="GO" id="GO:0072344">
    <property type="term" value="P:rescue of stalled ribosome"/>
    <property type="evidence" value="ECO:0007669"/>
    <property type="project" value="TreeGrafter"/>
</dbReference>
<dbReference type="Gene3D" id="2.30.310.10">
    <property type="entry name" value="ibrinogen binding protein from staphylococcus aureus domain"/>
    <property type="match status" value="1"/>
</dbReference>
<dbReference type="Pfam" id="PF05833">
    <property type="entry name" value="NFACT_N"/>
    <property type="match status" value="1"/>
</dbReference>
<dbReference type="OrthoDB" id="10943at2157"/>
<sequence>MATIQGMSGADVKAMTAELAALLPLWIGKIYQYDNASLGFRLNGEEKARHLLYVVRGIRAHLVSELPPAPKNPSGFSMYLRKYIEGGKVLNIEQKAIERVIIITIGKGPSEYKLIIELFDEGNLILTDEKFTIINALAQRRFRDRDIVGGAEYAIEAVWPERLTFEEFKEKITADENDIVRALATKLQLGGIPSEEICQLAGVSKSMPCKFATDVQLRPVYEAMKSWIAKLTYARDPVIDAKGAFPFPSLVREPKEHFATFSQALEAFYPKPVAEKVIEQKIKLSKEERIRKQQEAAVVNFDKKIAEATEISEIIYSHYGEVQETIDVLAAASQKLSWQDIAAVIKKSDLPAAKRIISVDPKNASVVIDLQEKHKVTIFVHESLEANVGRYFAVVKKFRAKKAGALRAMEAGIVHAEKKKAAGPGRLKPKWYHRFRWMETSDGVLVIGGRNADQNEELVKKYMEGKDTFLHADVFGASAVIVKGVTERMDQAVQFAASYSRAWAGGGASVDVIAASPNQVSKTPESGEYVAHGSFVIRGERKIYKDVPLEIAIGVRTEPVLAVIGGTPSAIEPLASHSVRLVPGTFEGNDVAKKVLRKLKEAVPESEQKALKAILNTEGVAAFVPPGGSDLKEPAREGADRE</sequence>
<organism evidence="2 3">
    <name type="scientific">Methanocorpusculum labreanum (strain ATCC 43576 / DSM 4855 / Z)</name>
    <dbReference type="NCBI Taxonomy" id="410358"/>
    <lineage>
        <taxon>Archaea</taxon>
        <taxon>Methanobacteriati</taxon>
        <taxon>Methanobacteriota</taxon>
        <taxon>Stenosarchaea group</taxon>
        <taxon>Methanomicrobia</taxon>
        <taxon>Methanomicrobiales</taxon>
        <taxon>Methanocorpusculaceae</taxon>
        <taxon>Methanocorpusculum</taxon>
    </lineage>
</organism>
<feature type="domain" description="NFACT RNA-binding" evidence="1">
    <location>
        <begin position="435"/>
        <end position="539"/>
    </location>
</feature>
<name>A2SQV8_METLZ</name>
<dbReference type="GO" id="GO:1990112">
    <property type="term" value="C:RQC complex"/>
    <property type="evidence" value="ECO:0007669"/>
    <property type="project" value="TreeGrafter"/>
</dbReference>
<proteinExistence type="predicted"/>
<dbReference type="eggNOG" id="arCOG01695">
    <property type="taxonomic scope" value="Archaea"/>
</dbReference>
<gene>
    <name evidence="2" type="ordered locus">Mlab_0540</name>
</gene>
<dbReference type="InterPro" id="IPR008532">
    <property type="entry name" value="NFACT_RNA-bd"/>
</dbReference>